<dbReference type="InterPro" id="IPR036673">
    <property type="entry name" value="Cyanovirin-N_sf"/>
</dbReference>
<dbReference type="PROSITE" id="PS51257">
    <property type="entry name" value="PROKAR_LIPOPROTEIN"/>
    <property type="match status" value="1"/>
</dbReference>
<dbReference type="Pfam" id="PF08881">
    <property type="entry name" value="CVNH"/>
    <property type="match status" value="1"/>
</dbReference>
<keyword evidence="3" id="KW-1185">Reference proteome</keyword>
<dbReference type="AlphaFoldDB" id="A0A3N4HVX7"/>
<dbReference type="STRING" id="1160509.A0A3N4HVX7"/>
<dbReference type="InterPro" id="IPR011058">
    <property type="entry name" value="Cyanovirin-N"/>
</dbReference>
<feature type="domain" description="Cyanovirin-N" evidence="1">
    <location>
        <begin position="30"/>
        <end position="121"/>
    </location>
</feature>
<evidence type="ECO:0000313" key="2">
    <source>
        <dbReference type="EMBL" id="RPA77357.1"/>
    </source>
</evidence>
<evidence type="ECO:0000313" key="3">
    <source>
        <dbReference type="Proteomes" id="UP000275078"/>
    </source>
</evidence>
<protein>
    <recommendedName>
        <fullName evidence="1">Cyanovirin-N domain-containing protein</fullName>
    </recommendedName>
</protein>
<dbReference type="OrthoDB" id="4672515at2759"/>
<gene>
    <name evidence="2" type="ORF">BJ508DRAFT_330213</name>
</gene>
<name>A0A3N4HVX7_ASCIM</name>
<dbReference type="SUPFAM" id="SSF51322">
    <property type="entry name" value="Cyanovirin-N"/>
    <property type="match status" value="1"/>
</dbReference>
<accession>A0A3N4HVX7</accession>
<sequence>MKLSSVLIAFSTLITAIICGGFGFSCDLREAQIDDTTYHLPCKKRDGSQRLTSVDLDDCFANADGELVPRRDGSFGRSCKEHRLEWQSSSEFVTDCRRDDGKWNSNTFDLNTILTNINGHISCDNNRP</sequence>
<organism evidence="2 3">
    <name type="scientific">Ascobolus immersus RN42</name>
    <dbReference type="NCBI Taxonomy" id="1160509"/>
    <lineage>
        <taxon>Eukaryota</taxon>
        <taxon>Fungi</taxon>
        <taxon>Dikarya</taxon>
        <taxon>Ascomycota</taxon>
        <taxon>Pezizomycotina</taxon>
        <taxon>Pezizomycetes</taxon>
        <taxon>Pezizales</taxon>
        <taxon>Ascobolaceae</taxon>
        <taxon>Ascobolus</taxon>
    </lineage>
</organism>
<reference evidence="2 3" key="1">
    <citation type="journal article" date="2018" name="Nat. Ecol. Evol.">
        <title>Pezizomycetes genomes reveal the molecular basis of ectomycorrhizal truffle lifestyle.</title>
        <authorList>
            <person name="Murat C."/>
            <person name="Payen T."/>
            <person name="Noel B."/>
            <person name="Kuo A."/>
            <person name="Morin E."/>
            <person name="Chen J."/>
            <person name="Kohler A."/>
            <person name="Krizsan K."/>
            <person name="Balestrini R."/>
            <person name="Da Silva C."/>
            <person name="Montanini B."/>
            <person name="Hainaut M."/>
            <person name="Levati E."/>
            <person name="Barry K.W."/>
            <person name="Belfiori B."/>
            <person name="Cichocki N."/>
            <person name="Clum A."/>
            <person name="Dockter R.B."/>
            <person name="Fauchery L."/>
            <person name="Guy J."/>
            <person name="Iotti M."/>
            <person name="Le Tacon F."/>
            <person name="Lindquist E.A."/>
            <person name="Lipzen A."/>
            <person name="Malagnac F."/>
            <person name="Mello A."/>
            <person name="Molinier V."/>
            <person name="Miyauchi S."/>
            <person name="Poulain J."/>
            <person name="Riccioni C."/>
            <person name="Rubini A."/>
            <person name="Sitrit Y."/>
            <person name="Splivallo R."/>
            <person name="Traeger S."/>
            <person name="Wang M."/>
            <person name="Zifcakova L."/>
            <person name="Wipf D."/>
            <person name="Zambonelli A."/>
            <person name="Paolocci F."/>
            <person name="Nowrousian M."/>
            <person name="Ottonello S."/>
            <person name="Baldrian P."/>
            <person name="Spatafora J.W."/>
            <person name="Henrissat B."/>
            <person name="Nagy L.G."/>
            <person name="Aury J.M."/>
            <person name="Wincker P."/>
            <person name="Grigoriev I.V."/>
            <person name="Bonfante P."/>
            <person name="Martin F.M."/>
        </authorList>
    </citation>
    <scope>NUCLEOTIDE SEQUENCE [LARGE SCALE GENOMIC DNA]</scope>
    <source>
        <strain evidence="2 3">RN42</strain>
    </source>
</reference>
<dbReference type="EMBL" id="ML119727">
    <property type="protein sequence ID" value="RPA77357.1"/>
    <property type="molecule type" value="Genomic_DNA"/>
</dbReference>
<dbReference type="Proteomes" id="UP000275078">
    <property type="component" value="Unassembled WGS sequence"/>
</dbReference>
<dbReference type="Gene3D" id="2.30.60.10">
    <property type="entry name" value="Cyanovirin-N"/>
    <property type="match status" value="1"/>
</dbReference>
<proteinExistence type="predicted"/>
<evidence type="ECO:0000259" key="1">
    <source>
        <dbReference type="Pfam" id="PF08881"/>
    </source>
</evidence>